<sequence length="621" mass="68556">MAPLKHTESKLTSFKRSWDDSNDENGEVEIVERPRPQPGAAGGGAPQKTSAEGAARRKRAIFAALSNASNASSSASATNGDERGPKKLKPIEAKRSVVLTDADLDNKEPTPAQTTRSGTGPPPEQPKVNNPSSTAAAPPPPQLIQRKLRLSNEQQRVLQMVVDEGKNVFFTGSAGTGKSVLLREIIVSLRKKFKKGPESVAVTASTGIAACNIGGTTLHSFTGCGLCTENVNALTQKVRRNAKALKRWTKVKVLIIDEVSMVDGELFDKLEGLARNIRKRPEPFGDIQIVVCGDFFQLPPVSKTTAPNFCFDAESWTRVIAHTINLRQVFRQRDETFINMLNEMRFGKLSENSIRIFKSLSRPLSFPDQIQPTELYPLRNQVDMSNNGRMNQLEGEVKTYIATDGGELPVDQRDKVLSNFMAPKQLHIKLGCQVMLIKNIDETLVNGSLGRVIAFVDAATYTRGGINNGGENEDVIDEEEATRRARTAALRRGEPQISGQPTKQQQMTKFPVVHFLLPNGGYREMLCVPDVWRTEGVNGKIEASRNQVPLILAWSMSIHKSQGQTLERVKVDLSSIFERGQCYVAISRATSLEGLQILGFRPDKVMAHKRVIDWHKTLENV</sequence>
<reference evidence="17 18" key="1">
    <citation type="submission" date="2019-03" db="EMBL/GenBank/DDBJ databases">
        <title>Sequencing 23 genomes of Wallemia ichthyophaga.</title>
        <authorList>
            <person name="Gostincar C."/>
        </authorList>
    </citation>
    <scope>NUCLEOTIDE SEQUENCE [LARGE SCALE GENOMIC DNA]</scope>
    <source>
        <strain evidence="17 18">EXF-5753</strain>
    </source>
</reference>
<evidence type="ECO:0000256" key="13">
    <source>
        <dbReference type="ARBA" id="ARBA00023242"/>
    </source>
</evidence>
<dbReference type="HAMAP" id="MF_03176">
    <property type="entry name" value="PIF1"/>
    <property type="match status" value="1"/>
</dbReference>
<dbReference type="Gene3D" id="3.40.50.300">
    <property type="entry name" value="P-loop containing nucleotide triphosphate hydrolases"/>
    <property type="match status" value="2"/>
</dbReference>
<evidence type="ECO:0000256" key="12">
    <source>
        <dbReference type="ARBA" id="ARBA00023235"/>
    </source>
</evidence>
<comment type="function">
    <text evidence="14">DNA-dependent ATPase and 5'-3' DNA helicase required for the maintenance of both mitochondrial and nuclear genome stability.</text>
</comment>
<comment type="similarity">
    <text evidence="14">Belongs to the helicase family. PIF1 subfamily.</text>
</comment>
<dbReference type="GO" id="GO:0043139">
    <property type="term" value="F:5'-3' DNA helicase activity"/>
    <property type="evidence" value="ECO:0007669"/>
    <property type="project" value="UniProtKB-UniRule"/>
</dbReference>
<evidence type="ECO:0000256" key="2">
    <source>
        <dbReference type="ARBA" id="ARBA00004604"/>
    </source>
</evidence>
<evidence type="ECO:0000256" key="4">
    <source>
        <dbReference type="ARBA" id="ARBA00022763"/>
    </source>
</evidence>
<evidence type="ECO:0000256" key="9">
    <source>
        <dbReference type="ARBA" id="ARBA00023128"/>
    </source>
</evidence>
<evidence type="ECO:0000259" key="16">
    <source>
        <dbReference type="SMART" id="SM00382"/>
    </source>
</evidence>
<comment type="cofactor">
    <cofactor evidence="1 14">
        <name>Mg(2+)</name>
        <dbReference type="ChEBI" id="CHEBI:18420"/>
    </cofactor>
</comment>
<feature type="DNA-binding region" evidence="14">
    <location>
        <begin position="581"/>
        <end position="600"/>
    </location>
</feature>
<dbReference type="InterPro" id="IPR049163">
    <property type="entry name" value="Pif1-like_2B_dom"/>
</dbReference>
<gene>
    <name evidence="14" type="primary">PIF1</name>
    <name evidence="17" type="ORF">E3P99_01815</name>
</gene>
<dbReference type="InterPro" id="IPR048293">
    <property type="entry name" value="PIF1_RRM3_pfh1"/>
</dbReference>
<comment type="catalytic activity">
    <reaction evidence="14">
        <text>ATP + H2O = ADP + phosphate + H(+)</text>
        <dbReference type="Rhea" id="RHEA:13065"/>
        <dbReference type="ChEBI" id="CHEBI:15377"/>
        <dbReference type="ChEBI" id="CHEBI:15378"/>
        <dbReference type="ChEBI" id="CHEBI:30616"/>
        <dbReference type="ChEBI" id="CHEBI:43474"/>
        <dbReference type="ChEBI" id="CHEBI:456216"/>
        <dbReference type="EC" id="5.6.2.3"/>
    </reaction>
</comment>
<evidence type="ECO:0000313" key="17">
    <source>
        <dbReference type="EMBL" id="TIA89909.1"/>
    </source>
</evidence>
<dbReference type="CDD" id="cd18809">
    <property type="entry name" value="SF1_C_RecD"/>
    <property type="match status" value="1"/>
</dbReference>
<dbReference type="CDD" id="cd18037">
    <property type="entry name" value="DEXSc_Pif1_like"/>
    <property type="match status" value="1"/>
</dbReference>
<accession>A0A4T0FNF2</accession>
<dbReference type="GO" id="GO:0005730">
    <property type="term" value="C:nucleolus"/>
    <property type="evidence" value="ECO:0007669"/>
    <property type="project" value="UniProtKB-SubCell"/>
</dbReference>
<keyword evidence="3 14" id="KW-0547">Nucleotide-binding</keyword>
<feature type="compositionally biased region" description="Acidic residues" evidence="15">
    <location>
        <begin position="20"/>
        <end position="29"/>
    </location>
</feature>
<feature type="domain" description="AAA+ ATPase" evidence="16">
    <location>
        <begin position="164"/>
        <end position="459"/>
    </location>
</feature>
<evidence type="ECO:0000256" key="3">
    <source>
        <dbReference type="ARBA" id="ARBA00022741"/>
    </source>
</evidence>
<evidence type="ECO:0000256" key="1">
    <source>
        <dbReference type="ARBA" id="ARBA00001946"/>
    </source>
</evidence>
<dbReference type="PANTHER" id="PTHR47642:SF5">
    <property type="entry name" value="ATP-DEPENDENT DNA HELICASE"/>
    <property type="match status" value="1"/>
</dbReference>
<keyword evidence="9 14" id="KW-0496">Mitochondrion</keyword>
<feature type="region of interest" description="Disordered" evidence="15">
    <location>
        <begin position="1"/>
        <end position="140"/>
    </location>
</feature>
<dbReference type="Pfam" id="PF21530">
    <property type="entry name" value="Pif1_2B_dom"/>
    <property type="match status" value="1"/>
</dbReference>
<keyword evidence="12 14" id="KW-0413">Isomerase</keyword>
<feature type="compositionally biased region" description="Basic and acidic residues" evidence="15">
    <location>
        <begin position="80"/>
        <end position="95"/>
    </location>
</feature>
<evidence type="ECO:0000256" key="7">
    <source>
        <dbReference type="ARBA" id="ARBA00022840"/>
    </source>
</evidence>
<feature type="binding site" evidence="14">
    <location>
        <begin position="172"/>
        <end position="179"/>
    </location>
    <ligand>
        <name>ATP</name>
        <dbReference type="ChEBI" id="CHEBI:30616"/>
    </ligand>
</feature>
<dbReference type="InterPro" id="IPR003593">
    <property type="entry name" value="AAA+_ATPase"/>
</dbReference>
<comment type="caution">
    <text evidence="17">The sequence shown here is derived from an EMBL/GenBank/DDBJ whole genome shotgun (WGS) entry which is preliminary data.</text>
</comment>
<dbReference type="SUPFAM" id="SSF52540">
    <property type="entry name" value="P-loop containing nucleoside triphosphate hydrolases"/>
    <property type="match status" value="2"/>
</dbReference>
<keyword evidence="13 14" id="KW-0539">Nucleus</keyword>
<keyword evidence="10 14" id="KW-0233">DNA recombination</keyword>
<dbReference type="FunFam" id="3.40.50.300:FF:001226">
    <property type="entry name" value="ATP-dependent DNA helicase PIF1"/>
    <property type="match status" value="1"/>
</dbReference>
<keyword evidence="18" id="KW-1185">Reference proteome</keyword>
<protein>
    <recommendedName>
        <fullName evidence="14">ATP-dependent DNA helicase PIF1</fullName>
        <ecNumber evidence="14">5.6.2.3</ecNumber>
    </recommendedName>
    <alternativeName>
        <fullName evidence="14">DNA 5'-3' helicase PIF1</fullName>
    </alternativeName>
    <alternativeName>
        <fullName evidence="14">DNA repair and recombination helicase PIF1</fullName>
    </alternativeName>
</protein>
<proteinExistence type="inferred from homology"/>
<evidence type="ECO:0000313" key="18">
    <source>
        <dbReference type="Proteomes" id="UP000310189"/>
    </source>
</evidence>
<dbReference type="Pfam" id="PF05970">
    <property type="entry name" value="PIF1"/>
    <property type="match status" value="1"/>
</dbReference>
<dbReference type="GO" id="GO:0000723">
    <property type="term" value="P:telomere maintenance"/>
    <property type="evidence" value="ECO:0007669"/>
    <property type="project" value="InterPro"/>
</dbReference>
<evidence type="ECO:0000256" key="11">
    <source>
        <dbReference type="ARBA" id="ARBA00023204"/>
    </source>
</evidence>
<evidence type="ECO:0000256" key="5">
    <source>
        <dbReference type="ARBA" id="ARBA00022801"/>
    </source>
</evidence>
<dbReference type="InterPro" id="IPR027417">
    <property type="entry name" value="P-loop_NTPase"/>
</dbReference>
<dbReference type="EC" id="5.6.2.3" evidence="14"/>
<dbReference type="GO" id="GO:0006310">
    <property type="term" value="P:DNA recombination"/>
    <property type="evidence" value="ECO:0007669"/>
    <property type="project" value="UniProtKB-UniRule"/>
</dbReference>
<keyword evidence="4 14" id="KW-0227">DNA damage</keyword>
<dbReference type="OrthoDB" id="432234at2759"/>
<dbReference type="GO" id="GO:0003697">
    <property type="term" value="F:single-stranded DNA binding"/>
    <property type="evidence" value="ECO:0007669"/>
    <property type="project" value="UniProtKB-ARBA"/>
</dbReference>
<dbReference type="GO" id="GO:0006281">
    <property type="term" value="P:DNA repair"/>
    <property type="evidence" value="ECO:0007669"/>
    <property type="project" value="UniProtKB-UniRule"/>
</dbReference>
<dbReference type="GO" id="GO:0016887">
    <property type="term" value="F:ATP hydrolysis activity"/>
    <property type="evidence" value="ECO:0007669"/>
    <property type="project" value="RHEA"/>
</dbReference>
<dbReference type="InterPro" id="IPR051055">
    <property type="entry name" value="PIF1_helicase"/>
</dbReference>
<dbReference type="Proteomes" id="UP000310189">
    <property type="component" value="Unassembled WGS sequence"/>
</dbReference>
<evidence type="ECO:0000256" key="14">
    <source>
        <dbReference type="HAMAP-Rule" id="MF_03176"/>
    </source>
</evidence>
<keyword evidence="5 14" id="KW-0378">Hydrolase</keyword>
<keyword evidence="7 14" id="KW-0067">ATP-binding</keyword>
<keyword evidence="6 14" id="KW-0347">Helicase</keyword>
<dbReference type="EMBL" id="SPNW01000023">
    <property type="protein sequence ID" value="TIA89909.1"/>
    <property type="molecule type" value="Genomic_DNA"/>
</dbReference>
<evidence type="ECO:0000256" key="10">
    <source>
        <dbReference type="ARBA" id="ARBA00023172"/>
    </source>
</evidence>
<keyword evidence="8 14" id="KW-0238">DNA-binding</keyword>
<feature type="compositionally biased region" description="Low complexity" evidence="15">
    <location>
        <begin position="63"/>
        <end position="77"/>
    </location>
</feature>
<evidence type="ECO:0000256" key="6">
    <source>
        <dbReference type="ARBA" id="ARBA00022806"/>
    </source>
</evidence>
<dbReference type="GO" id="GO:0005524">
    <property type="term" value="F:ATP binding"/>
    <property type="evidence" value="ECO:0007669"/>
    <property type="project" value="UniProtKB-UniRule"/>
</dbReference>
<comment type="subunit">
    <text evidence="14">Monomer.</text>
</comment>
<dbReference type="InterPro" id="IPR010285">
    <property type="entry name" value="DNA_helicase_pif1-like_DEAD"/>
</dbReference>
<dbReference type="PANTHER" id="PTHR47642">
    <property type="entry name" value="ATP-DEPENDENT DNA HELICASE"/>
    <property type="match status" value="1"/>
</dbReference>
<dbReference type="AlphaFoldDB" id="A0A4T0FNF2"/>
<evidence type="ECO:0000256" key="15">
    <source>
        <dbReference type="SAM" id="MobiDB-lite"/>
    </source>
</evidence>
<dbReference type="SMART" id="SM00382">
    <property type="entry name" value="AAA"/>
    <property type="match status" value="1"/>
</dbReference>
<keyword evidence="11 14" id="KW-0234">DNA repair</keyword>
<organism evidence="17 18">
    <name type="scientific">Wallemia hederae</name>
    <dbReference type="NCBI Taxonomy" id="1540922"/>
    <lineage>
        <taxon>Eukaryota</taxon>
        <taxon>Fungi</taxon>
        <taxon>Dikarya</taxon>
        <taxon>Basidiomycota</taxon>
        <taxon>Wallemiomycotina</taxon>
        <taxon>Wallemiomycetes</taxon>
        <taxon>Wallemiales</taxon>
        <taxon>Wallemiaceae</taxon>
        <taxon>Wallemia</taxon>
    </lineage>
</organism>
<comment type="subcellular location">
    <subcellularLocation>
        <location evidence="2">Nucleus</location>
        <location evidence="2">Nucleolus</location>
    </subcellularLocation>
    <subcellularLocation>
        <location evidence="14">Nucleus</location>
    </subcellularLocation>
    <subcellularLocation>
        <location evidence="14">Mitochondrion</location>
    </subcellularLocation>
</comment>
<dbReference type="GO" id="GO:0005739">
    <property type="term" value="C:mitochondrion"/>
    <property type="evidence" value="ECO:0007669"/>
    <property type="project" value="UniProtKB-SubCell"/>
</dbReference>
<evidence type="ECO:0000256" key="8">
    <source>
        <dbReference type="ARBA" id="ARBA00023125"/>
    </source>
</evidence>
<name>A0A4T0FNF2_9BASI</name>